<evidence type="ECO:0000256" key="4">
    <source>
        <dbReference type="ARBA" id="ARBA00022989"/>
    </source>
</evidence>
<comment type="similarity">
    <text evidence="2 6">Belongs to the drug/metabolite transporter (DMT) superfamily. Plant drug/metabolite exporter (P-DME) (TC 2.A.7.4) family.</text>
</comment>
<keyword evidence="3 6" id="KW-0812">Transmembrane</keyword>
<evidence type="ECO:0000256" key="7">
    <source>
        <dbReference type="SAM" id="MobiDB-lite"/>
    </source>
</evidence>
<protein>
    <recommendedName>
        <fullName evidence="6">WAT1-related protein</fullName>
    </recommendedName>
</protein>
<comment type="caution">
    <text evidence="9">The sequence shown here is derived from an EMBL/GenBank/DDBJ whole genome shotgun (WGS) entry which is preliminary data.</text>
</comment>
<proteinExistence type="inferred from homology"/>
<organism evidence="9 10">
    <name type="scientific">Hibiscus syriacus</name>
    <name type="common">Rose of Sharon</name>
    <dbReference type="NCBI Taxonomy" id="106335"/>
    <lineage>
        <taxon>Eukaryota</taxon>
        <taxon>Viridiplantae</taxon>
        <taxon>Streptophyta</taxon>
        <taxon>Embryophyta</taxon>
        <taxon>Tracheophyta</taxon>
        <taxon>Spermatophyta</taxon>
        <taxon>Magnoliopsida</taxon>
        <taxon>eudicotyledons</taxon>
        <taxon>Gunneridae</taxon>
        <taxon>Pentapetalae</taxon>
        <taxon>rosids</taxon>
        <taxon>malvids</taxon>
        <taxon>Malvales</taxon>
        <taxon>Malvaceae</taxon>
        <taxon>Malvoideae</taxon>
        <taxon>Hibiscus</taxon>
    </lineage>
</organism>
<evidence type="ECO:0000259" key="8">
    <source>
        <dbReference type="Pfam" id="PF00892"/>
    </source>
</evidence>
<dbReference type="PANTHER" id="PTHR31218">
    <property type="entry name" value="WAT1-RELATED PROTEIN"/>
    <property type="match status" value="1"/>
</dbReference>
<feature type="domain" description="EamA" evidence="8">
    <location>
        <begin position="22"/>
        <end position="124"/>
    </location>
</feature>
<dbReference type="AlphaFoldDB" id="A0A6A3BJE1"/>
<feature type="transmembrane region" description="Helical" evidence="6">
    <location>
        <begin position="76"/>
        <end position="95"/>
    </location>
</feature>
<dbReference type="InterPro" id="IPR030184">
    <property type="entry name" value="WAT1-related"/>
</dbReference>
<evidence type="ECO:0000313" key="10">
    <source>
        <dbReference type="Proteomes" id="UP000436088"/>
    </source>
</evidence>
<evidence type="ECO:0000256" key="2">
    <source>
        <dbReference type="ARBA" id="ARBA00007635"/>
    </source>
</evidence>
<evidence type="ECO:0000256" key="5">
    <source>
        <dbReference type="ARBA" id="ARBA00023136"/>
    </source>
</evidence>
<keyword evidence="5 6" id="KW-0472">Membrane</keyword>
<dbReference type="GO" id="GO:0022857">
    <property type="term" value="F:transmembrane transporter activity"/>
    <property type="evidence" value="ECO:0007669"/>
    <property type="project" value="InterPro"/>
</dbReference>
<feature type="transmembrane region" description="Helical" evidence="6">
    <location>
        <begin position="160"/>
        <end position="180"/>
    </location>
</feature>
<dbReference type="SUPFAM" id="SSF103481">
    <property type="entry name" value="Multidrug resistance efflux transporter EmrE"/>
    <property type="match status" value="1"/>
</dbReference>
<comment type="subcellular location">
    <subcellularLocation>
        <location evidence="1 6">Membrane</location>
        <topology evidence="1 6">Multi-pass membrane protein</topology>
    </subcellularLocation>
</comment>
<feature type="region of interest" description="Disordered" evidence="7">
    <location>
        <begin position="216"/>
        <end position="236"/>
    </location>
</feature>
<feature type="transmembrane region" description="Helical" evidence="6">
    <location>
        <begin position="115"/>
        <end position="148"/>
    </location>
</feature>
<feature type="transmembrane region" description="Helical" evidence="6">
    <location>
        <begin position="38"/>
        <end position="64"/>
    </location>
</feature>
<comment type="caution">
    <text evidence="6">Lacks conserved residue(s) required for the propagation of feature annotation.</text>
</comment>
<name>A0A6A3BJE1_HIBSY</name>
<reference evidence="9" key="1">
    <citation type="submission" date="2019-09" db="EMBL/GenBank/DDBJ databases">
        <title>Draft genome information of white flower Hibiscus syriacus.</title>
        <authorList>
            <person name="Kim Y.-M."/>
        </authorList>
    </citation>
    <scope>NUCLEOTIDE SEQUENCE [LARGE SCALE GENOMIC DNA]</scope>
    <source>
        <strain evidence="9">YM2019G1</strain>
    </source>
</reference>
<dbReference type="InterPro" id="IPR000620">
    <property type="entry name" value="EamA_dom"/>
</dbReference>
<gene>
    <name evidence="9" type="ORF">F3Y22_tig00110059pilonHSYRG00165</name>
</gene>
<dbReference type="EMBL" id="VEPZ02000831">
    <property type="protein sequence ID" value="KAE8717140.1"/>
    <property type="molecule type" value="Genomic_DNA"/>
</dbReference>
<dbReference type="GO" id="GO:0016020">
    <property type="term" value="C:membrane"/>
    <property type="evidence" value="ECO:0007669"/>
    <property type="project" value="UniProtKB-SubCell"/>
</dbReference>
<evidence type="ECO:0000313" key="9">
    <source>
        <dbReference type="EMBL" id="KAE8717140.1"/>
    </source>
</evidence>
<keyword evidence="4 6" id="KW-1133">Transmembrane helix</keyword>
<dbReference type="Pfam" id="PF00892">
    <property type="entry name" value="EamA"/>
    <property type="match status" value="1"/>
</dbReference>
<dbReference type="InterPro" id="IPR037185">
    <property type="entry name" value="EmrE-like"/>
</dbReference>
<accession>A0A6A3BJE1</accession>
<dbReference type="Proteomes" id="UP000436088">
    <property type="component" value="Unassembled WGS sequence"/>
</dbReference>
<evidence type="ECO:0000256" key="6">
    <source>
        <dbReference type="RuleBase" id="RU363077"/>
    </source>
</evidence>
<sequence>MARRKEFRELVLPSIAMAGVECSTAVVNILMKAASSKGMSYCIFVVYCYILGTLVFLLLASLFKSKTALRPLKFPLFWRIFLLGLVGCSSQLLFYNGIQFSSPTLGSANGNLVPAFTFILAVLFRLSSGIAVVSVLYSGLFGFPFLYLIHIWGVRLKGPVYVASFKPTQIVIAVVISVTFLGEAIFLGRVIGSLVFITGLYCVLWGKAKEEQEMEDDDSGLSTIDGRVPLLQGHQN</sequence>
<evidence type="ECO:0000256" key="3">
    <source>
        <dbReference type="ARBA" id="ARBA00022692"/>
    </source>
</evidence>
<evidence type="ECO:0000256" key="1">
    <source>
        <dbReference type="ARBA" id="ARBA00004141"/>
    </source>
</evidence>
<keyword evidence="10" id="KW-1185">Reference proteome</keyword>